<evidence type="ECO:0000256" key="3">
    <source>
        <dbReference type="ARBA" id="ARBA00022475"/>
    </source>
</evidence>
<gene>
    <name evidence="9" type="ORF">E8L99_16795</name>
</gene>
<feature type="transmembrane region" description="Helical" evidence="7">
    <location>
        <begin position="141"/>
        <end position="163"/>
    </location>
</feature>
<evidence type="ECO:0000256" key="4">
    <source>
        <dbReference type="ARBA" id="ARBA00022692"/>
    </source>
</evidence>
<keyword evidence="7" id="KW-0997">Cell inner membrane</keyword>
<dbReference type="KEGG" id="paqt:E8L99_16795"/>
<comment type="subcellular location">
    <subcellularLocation>
        <location evidence="7">Cell inner membrane</location>
        <topology evidence="7">Multi-pass membrane protein</topology>
    </subcellularLocation>
    <subcellularLocation>
        <location evidence="1">Cell membrane</location>
        <topology evidence="1">Multi-pass membrane protein</topology>
    </subcellularLocation>
</comment>
<dbReference type="RefSeq" id="WP_137100624.1">
    <property type="nucleotide sequence ID" value="NZ_CP039865.1"/>
</dbReference>
<dbReference type="EMBL" id="CP039865">
    <property type="protein sequence ID" value="QCK87295.1"/>
    <property type="molecule type" value="Genomic_DNA"/>
</dbReference>
<protein>
    <recommendedName>
        <fullName evidence="7">TRAP transporter small permease protein</fullName>
    </recommendedName>
</protein>
<reference evidence="9 10" key="1">
    <citation type="submission" date="2019-04" db="EMBL/GenBank/DDBJ databases">
        <title>Phreatobacter aquaticus sp. nov.</title>
        <authorList>
            <person name="Choi A."/>
            <person name="Baek K."/>
        </authorList>
    </citation>
    <scope>NUCLEOTIDE SEQUENCE [LARGE SCALE GENOMIC DNA]</scope>
    <source>
        <strain evidence="9 10">NMCR1094</strain>
    </source>
</reference>
<feature type="transmembrane region" description="Helical" evidence="7">
    <location>
        <begin position="21"/>
        <end position="41"/>
    </location>
</feature>
<keyword evidence="10" id="KW-1185">Reference proteome</keyword>
<evidence type="ECO:0000313" key="9">
    <source>
        <dbReference type="EMBL" id="QCK87295.1"/>
    </source>
</evidence>
<dbReference type="OrthoDB" id="6183232at2"/>
<dbReference type="Proteomes" id="UP000298588">
    <property type="component" value="Chromosome"/>
</dbReference>
<comment type="function">
    <text evidence="7">Part of the tripartite ATP-independent periplasmic (TRAP) transport system.</text>
</comment>
<sequence length="171" mass="18200">MTSNEHDGAGPARAAVDRVGAIARTLAIFGGALMLVTAVMVTLSVGGRWALRSAIPGDFELVQIATAVAVFSFLPLCQLGRGNVFVDTFTLRAPDWFNRSLDMLWDLVYAGFAWLIAWRLALGAYDAISSKTSSMVLAFPIGWAIAACAVMAAFLGLVTLLTMMKLGRGGR</sequence>
<feature type="transmembrane region" description="Helical" evidence="7">
    <location>
        <begin position="101"/>
        <end position="121"/>
    </location>
</feature>
<evidence type="ECO:0000256" key="7">
    <source>
        <dbReference type="RuleBase" id="RU369079"/>
    </source>
</evidence>
<evidence type="ECO:0000256" key="6">
    <source>
        <dbReference type="ARBA" id="ARBA00023136"/>
    </source>
</evidence>
<dbReference type="AlphaFoldDB" id="A0A4D7QJM9"/>
<evidence type="ECO:0000259" key="8">
    <source>
        <dbReference type="Pfam" id="PF04290"/>
    </source>
</evidence>
<keyword evidence="2 7" id="KW-0813">Transport</keyword>
<name>A0A4D7QJM9_9HYPH</name>
<dbReference type="GO" id="GO:0022857">
    <property type="term" value="F:transmembrane transporter activity"/>
    <property type="evidence" value="ECO:0007669"/>
    <property type="project" value="UniProtKB-UniRule"/>
</dbReference>
<feature type="transmembrane region" description="Helical" evidence="7">
    <location>
        <begin position="61"/>
        <end position="80"/>
    </location>
</feature>
<keyword evidence="3" id="KW-1003">Cell membrane</keyword>
<dbReference type="GO" id="GO:0005886">
    <property type="term" value="C:plasma membrane"/>
    <property type="evidence" value="ECO:0007669"/>
    <property type="project" value="UniProtKB-SubCell"/>
</dbReference>
<accession>A0A4D7QJM9</accession>
<evidence type="ECO:0000256" key="1">
    <source>
        <dbReference type="ARBA" id="ARBA00004651"/>
    </source>
</evidence>
<comment type="similarity">
    <text evidence="7">Belongs to the TRAP transporter small permease family.</text>
</comment>
<evidence type="ECO:0000256" key="2">
    <source>
        <dbReference type="ARBA" id="ARBA00022448"/>
    </source>
</evidence>
<dbReference type="Pfam" id="PF04290">
    <property type="entry name" value="DctQ"/>
    <property type="match status" value="1"/>
</dbReference>
<proteinExistence type="inferred from homology"/>
<keyword evidence="5 7" id="KW-1133">Transmembrane helix</keyword>
<feature type="domain" description="Tripartite ATP-independent periplasmic transporters DctQ component" evidence="8">
    <location>
        <begin position="38"/>
        <end position="164"/>
    </location>
</feature>
<evidence type="ECO:0000313" key="10">
    <source>
        <dbReference type="Proteomes" id="UP000298588"/>
    </source>
</evidence>
<comment type="subunit">
    <text evidence="7">The complex comprises the extracytoplasmic solute receptor protein and the two transmembrane proteins.</text>
</comment>
<keyword evidence="4 7" id="KW-0812">Transmembrane</keyword>
<dbReference type="InterPro" id="IPR055348">
    <property type="entry name" value="DctQ"/>
</dbReference>
<keyword evidence="6 7" id="KW-0472">Membrane</keyword>
<organism evidence="9 10">
    <name type="scientific">Phreatobacter aquaticus</name>
    <dbReference type="NCBI Taxonomy" id="2570229"/>
    <lineage>
        <taxon>Bacteria</taxon>
        <taxon>Pseudomonadati</taxon>
        <taxon>Pseudomonadota</taxon>
        <taxon>Alphaproteobacteria</taxon>
        <taxon>Hyphomicrobiales</taxon>
        <taxon>Phreatobacteraceae</taxon>
        <taxon>Phreatobacter</taxon>
    </lineage>
</organism>
<evidence type="ECO:0000256" key="5">
    <source>
        <dbReference type="ARBA" id="ARBA00022989"/>
    </source>
</evidence>